<keyword evidence="2" id="KW-1185">Reference proteome</keyword>
<organism evidence="1 2">
    <name type="scientific">Clostridium senegalense</name>
    <dbReference type="NCBI Taxonomy" id="1465809"/>
    <lineage>
        <taxon>Bacteria</taxon>
        <taxon>Bacillati</taxon>
        <taxon>Bacillota</taxon>
        <taxon>Clostridia</taxon>
        <taxon>Eubacteriales</taxon>
        <taxon>Clostridiaceae</taxon>
        <taxon>Clostridium</taxon>
    </lineage>
</organism>
<protein>
    <submittedName>
        <fullName evidence="1">Uncharacterized protein</fullName>
    </submittedName>
</protein>
<sequence>MNYDEYDLIPLQNINNMRLSEEMEEFMALYSMRGLINFEKNKFIGFLTPMPAVIEENEFVKHSLIESKNEHKFEYIKEKYDDLKINKTINRIEKNNPEIIKFLLSTGLPYRQSIKIVEKIVKLAMLYR</sequence>
<evidence type="ECO:0000313" key="2">
    <source>
        <dbReference type="Proteomes" id="UP000481872"/>
    </source>
</evidence>
<proteinExistence type="predicted"/>
<reference evidence="1 2" key="1">
    <citation type="submission" date="2020-02" db="EMBL/GenBank/DDBJ databases">
        <title>Genome assembly of a novel Clostridium senegalense strain.</title>
        <authorList>
            <person name="Gupta T.B."/>
            <person name="Jauregui R."/>
            <person name="Maclean P."/>
            <person name="Nawarathana A."/>
            <person name="Brightwell G."/>
        </authorList>
    </citation>
    <scope>NUCLEOTIDE SEQUENCE [LARGE SCALE GENOMIC DNA]</scope>
    <source>
        <strain evidence="1 2">AGRFS4</strain>
    </source>
</reference>
<name>A0A6M0GZW2_9CLOT</name>
<accession>A0A6M0GZW2</accession>
<gene>
    <name evidence="1" type="ORF">G3M99_00555</name>
</gene>
<dbReference type="EMBL" id="JAAGPU010000001">
    <property type="protein sequence ID" value="NEU03363.1"/>
    <property type="molecule type" value="Genomic_DNA"/>
</dbReference>
<evidence type="ECO:0000313" key="1">
    <source>
        <dbReference type="EMBL" id="NEU03363.1"/>
    </source>
</evidence>
<dbReference type="RefSeq" id="WP_061995012.1">
    <property type="nucleotide sequence ID" value="NZ_JAAGPU010000001.1"/>
</dbReference>
<comment type="caution">
    <text evidence="1">The sequence shown here is derived from an EMBL/GenBank/DDBJ whole genome shotgun (WGS) entry which is preliminary data.</text>
</comment>
<dbReference type="Proteomes" id="UP000481872">
    <property type="component" value="Unassembled WGS sequence"/>
</dbReference>
<dbReference type="AlphaFoldDB" id="A0A6M0GZW2"/>